<reference evidence="2 3" key="1">
    <citation type="submission" date="2017-04" db="EMBL/GenBank/DDBJ databases">
        <title>Draft Aigarchaeota genome from a New Zealand hot spring.</title>
        <authorList>
            <person name="Reysenbach A.-L."/>
            <person name="Donaho J.A."/>
            <person name="Gerhart J."/>
            <person name="Kelley J.F."/>
            <person name="Kouba K."/>
            <person name="Podar M."/>
            <person name="Stott M."/>
        </authorList>
    </citation>
    <scope>NUCLEOTIDE SEQUENCE [LARGE SCALE GENOMIC DNA]</scope>
    <source>
        <strain evidence="2">NZ13_MG1</strain>
    </source>
</reference>
<proteinExistence type="predicted"/>
<gene>
    <name evidence="2" type="ORF">B9J98_04465</name>
</gene>
<comment type="caution">
    <text evidence="2">The sequence shown here is derived from an EMBL/GenBank/DDBJ whole genome shotgun (WGS) entry which is preliminary data.</text>
</comment>
<protein>
    <recommendedName>
        <fullName evidence="1">Glycosyltransferase 2-like domain-containing protein</fullName>
    </recommendedName>
</protein>
<evidence type="ECO:0000313" key="3">
    <source>
        <dbReference type="Proteomes" id="UP000244066"/>
    </source>
</evidence>
<dbReference type="Gene3D" id="3.90.550.10">
    <property type="entry name" value="Spore Coat Polysaccharide Biosynthesis Protein SpsA, Chain A"/>
    <property type="match status" value="1"/>
</dbReference>
<dbReference type="InterPro" id="IPR029044">
    <property type="entry name" value="Nucleotide-diphossugar_trans"/>
</dbReference>
<evidence type="ECO:0000259" key="1">
    <source>
        <dbReference type="Pfam" id="PF00535"/>
    </source>
</evidence>
<dbReference type="Proteomes" id="UP000244066">
    <property type="component" value="Unassembled WGS sequence"/>
</dbReference>
<organism evidence="2 3">
    <name type="scientific">Candidatus Terraquivivens tikiterensis</name>
    <dbReference type="NCBI Taxonomy" id="1980982"/>
    <lineage>
        <taxon>Archaea</taxon>
        <taxon>Nitrososphaerota</taxon>
        <taxon>Candidatus Wolframiiraptoraceae</taxon>
        <taxon>Candidatus Terraquivivens</taxon>
    </lineage>
</organism>
<dbReference type="AlphaFoldDB" id="A0A2R7Y3M7"/>
<accession>A0A2R7Y3M7</accession>
<evidence type="ECO:0000313" key="2">
    <source>
        <dbReference type="EMBL" id="PUA32108.1"/>
    </source>
</evidence>
<name>A0A2R7Y3M7_9ARCH</name>
<dbReference type="InterPro" id="IPR050834">
    <property type="entry name" value="Glycosyltransf_2"/>
</dbReference>
<dbReference type="SUPFAM" id="SSF53448">
    <property type="entry name" value="Nucleotide-diphospho-sugar transferases"/>
    <property type="match status" value="1"/>
</dbReference>
<dbReference type="Pfam" id="PF00535">
    <property type="entry name" value="Glycos_transf_2"/>
    <property type="match status" value="1"/>
</dbReference>
<dbReference type="EMBL" id="NDWU01000009">
    <property type="protein sequence ID" value="PUA32108.1"/>
    <property type="molecule type" value="Genomic_DNA"/>
</dbReference>
<dbReference type="PANTHER" id="PTHR43685:SF3">
    <property type="entry name" value="SLR2126 PROTEIN"/>
    <property type="match status" value="1"/>
</dbReference>
<dbReference type="InterPro" id="IPR001173">
    <property type="entry name" value="Glyco_trans_2-like"/>
</dbReference>
<sequence>MSPSCSVIVIARNAERTIAGCVSSLLAQTFKPTEIIVIDSSTDSTGKIAAELGAKVVHEPVVGRSRARNRGLEESRGELVAFIDADAVADPSWLSWLVRRYEKGGLAGVAGSIRALNPDRLAAKLLELATANKPHYGGGNIMYEKGAIVEVGMFNERLQMAEDVELAWRVLKTGRKIGFEPRAVVYHAHRENMSELLRQQYNFGKWSAKARKIHGMSTWRQRALLFATPLLLVRNLPKARLHPVLPIFMALASAAYGAGALTA</sequence>
<dbReference type="PANTHER" id="PTHR43685">
    <property type="entry name" value="GLYCOSYLTRANSFERASE"/>
    <property type="match status" value="1"/>
</dbReference>
<feature type="domain" description="Glycosyltransferase 2-like" evidence="1">
    <location>
        <begin position="6"/>
        <end position="129"/>
    </location>
</feature>